<dbReference type="OrthoDB" id="1924787at2759"/>
<comment type="caution">
    <text evidence="3">The sequence shown here is derived from an EMBL/GenBank/DDBJ whole genome shotgun (WGS) entry which is preliminary data.</text>
</comment>
<comment type="similarity">
    <text evidence="1">Belongs to the glycosyltransferase 47 family.</text>
</comment>
<protein>
    <recommendedName>
        <fullName evidence="2">Exostosin GT47 domain-containing protein</fullName>
    </recommendedName>
</protein>
<sequence>MYLPKYGMLCGFLLMTSCCFIYRFIDSHSIPLLFSLFGEDYPIGGKPLSIFIENVESRFNIDSIGCSDCGCKFNEHDTLEPLIHCILKKSQFATKNKTEATFIFAPIYTNNLRNLNISANMNQIFKNDNAFKKWKGSRHLVVDSYMSLHSNQEYSSSVKSDHVLITTNLTIENIRASRWITSRHILVPPLQMRQNYPIMTKTRKFLFLGNSSEIKELFEKIKSSEDATSMTSENLLIENSENLNHVIDEVAISQFTVIHSSGGFTPFFIYEILRAGSMPVFIGPPFLPAYANTHVNYSKVSVRIPLSKISIFNERIQKVEIEEVLNEIKQARKFLMWPLDGIATQDNAAGVLFDYLNTRHRVLRPLLRRTFIGSDKLLP</sequence>
<evidence type="ECO:0000313" key="4">
    <source>
        <dbReference type="Proteomes" id="UP000179807"/>
    </source>
</evidence>
<dbReference type="RefSeq" id="XP_068348319.1">
    <property type="nucleotide sequence ID" value="XM_068490492.1"/>
</dbReference>
<name>A0A1J4J7H1_9EUKA</name>
<dbReference type="PANTHER" id="PTHR11062:SF117">
    <property type="entry name" value="XYLOGLUCAN-SPECIFIC GALACTURONOSYLTRANSFERASE 1"/>
    <property type="match status" value="1"/>
</dbReference>
<dbReference type="PROSITE" id="PS51257">
    <property type="entry name" value="PROKAR_LIPOPROTEIN"/>
    <property type="match status" value="1"/>
</dbReference>
<dbReference type="VEuPathDB" id="TrichDB:TRFO_02106"/>
<dbReference type="PANTHER" id="PTHR11062">
    <property type="entry name" value="EXOSTOSIN HEPARAN SULFATE GLYCOSYLTRANSFERASE -RELATED"/>
    <property type="match status" value="1"/>
</dbReference>
<dbReference type="GO" id="GO:0016757">
    <property type="term" value="F:glycosyltransferase activity"/>
    <property type="evidence" value="ECO:0007669"/>
    <property type="project" value="InterPro"/>
</dbReference>
<dbReference type="Pfam" id="PF03016">
    <property type="entry name" value="Exostosin_GT47"/>
    <property type="match status" value="1"/>
</dbReference>
<reference evidence="3" key="1">
    <citation type="submission" date="2016-10" db="EMBL/GenBank/DDBJ databases">
        <authorList>
            <person name="Benchimol M."/>
            <person name="Almeida L.G."/>
            <person name="Vasconcelos A.T."/>
            <person name="Perreira-Neves A."/>
            <person name="Rosa I.A."/>
            <person name="Tasca T."/>
            <person name="Bogo M.R."/>
            <person name="de Souza W."/>
        </authorList>
    </citation>
    <scope>NUCLEOTIDE SEQUENCE [LARGE SCALE GENOMIC DNA]</scope>
    <source>
        <strain evidence="3">K</strain>
    </source>
</reference>
<dbReference type="Proteomes" id="UP000179807">
    <property type="component" value="Unassembled WGS sequence"/>
</dbReference>
<organism evidence="3 4">
    <name type="scientific">Tritrichomonas foetus</name>
    <dbReference type="NCBI Taxonomy" id="1144522"/>
    <lineage>
        <taxon>Eukaryota</taxon>
        <taxon>Metamonada</taxon>
        <taxon>Parabasalia</taxon>
        <taxon>Tritrichomonadida</taxon>
        <taxon>Tritrichomonadidae</taxon>
        <taxon>Tritrichomonas</taxon>
    </lineage>
</organism>
<evidence type="ECO:0000259" key="2">
    <source>
        <dbReference type="Pfam" id="PF03016"/>
    </source>
</evidence>
<dbReference type="InterPro" id="IPR040911">
    <property type="entry name" value="Exostosin_GT47"/>
</dbReference>
<evidence type="ECO:0000313" key="3">
    <source>
        <dbReference type="EMBL" id="OHS95182.1"/>
    </source>
</evidence>
<keyword evidence="4" id="KW-1185">Reference proteome</keyword>
<accession>A0A1J4J7H1</accession>
<gene>
    <name evidence="3" type="ORF">TRFO_02106</name>
</gene>
<dbReference type="GeneID" id="94825196"/>
<dbReference type="EMBL" id="MLAK01001259">
    <property type="protein sequence ID" value="OHS95182.1"/>
    <property type="molecule type" value="Genomic_DNA"/>
</dbReference>
<proteinExistence type="inferred from homology"/>
<dbReference type="AlphaFoldDB" id="A0A1J4J7H1"/>
<feature type="domain" description="Exostosin GT47" evidence="2">
    <location>
        <begin position="46"/>
        <end position="310"/>
    </location>
</feature>
<evidence type="ECO:0000256" key="1">
    <source>
        <dbReference type="ARBA" id="ARBA00010271"/>
    </source>
</evidence>
<dbReference type="InterPro" id="IPR004263">
    <property type="entry name" value="Exostosin"/>
</dbReference>